<dbReference type="AlphaFoldDB" id="A0A0K2U7X4"/>
<sequence length="126" mass="14331">MDLIHRRVSRILMFSSAHTLFPKGNHTGFLAFPLDTTRSNIITEAECLVVERYRCSSATSPNVTTRSFCMLMTWSTLKILSSGKVTMAPKVPLRWYRIFFARSIITFLTSFVNRNWVFSSNPTSGG</sequence>
<reference evidence="1" key="1">
    <citation type="submission" date="2014-05" db="EMBL/GenBank/DDBJ databases">
        <authorList>
            <person name="Chronopoulou M."/>
        </authorList>
    </citation>
    <scope>NUCLEOTIDE SEQUENCE</scope>
    <source>
        <tissue evidence="1">Whole organism</tissue>
    </source>
</reference>
<protein>
    <submittedName>
        <fullName evidence="1">Uncharacterized protein</fullName>
    </submittedName>
</protein>
<dbReference type="EMBL" id="HACA01016671">
    <property type="protein sequence ID" value="CDW34032.1"/>
    <property type="molecule type" value="Transcribed_RNA"/>
</dbReference>
<accession>A0A0K2U7X4</accession>
<organism evidence="1">
    <name type="scientific">Lepeophtheirus salmonis</name>
    <name type="common">Salmon louse</name>
    <name type="synonym">Caligus salmonis</name>
    <dbReference type="NCBI Taxonomy" id="72036"/>
    <lineage>
        <taxon>Eukaryota</taxon>
        <taxon>Metazoa</taxon>
        <taxon>Ecdysozoa</taxon>
        <taxon>Arthropoda</taxon>
        <taxon>Crustacea</taxon>
        <taxon>Multicrustacea</taxon>
        <taxon>Hexanauplia</taxon>
        <taxon>Copepoda</taxon>
        <taxon>Siphonostomatoida</taxon>
        <taxon>Caligidae</taxon>
        <taxon>Lepeophtheirus</taxon>
    </lineage>
</organism>
<proteinExistence type="predicted"/>
<name>A0A0K2U7X4_LEPSM</name>
<evidence type="ECO:0000313" key="1">
    <source>
        <dbReference type="EMBL" id="CDW34032.1"/>
    </source>
</evidence>